<dbReference type="OrthoDB" id="3538051at2"/>
<dbReference type="AlphaFoldDB" id="A0A238WYJ0"/>
<evidence type="ECO:0000256" key="1">
    <source>
        <dbReference type="SAM" id="MobiDB-lite"/>
    </source>
</evidence>
<evidence type="ECO:0008006" key="4">
    <source>
        <dbReference type="Google" id="ProtNLM"/>
    </source>
</evidence>
<keyword evidence="3" id="KW-1185">Reference proteome</keyword>
<dbReference type="EMBL" id="FZNW01000008">
    <property type="protein sequence ID" value="SNR51627.1"/>
    <property type="molecule type" value="Genomic_DNA"/>
</dbReference>
<evidence type="ECO:0000313" key="2">
    <source>
        <dbReference type="EMBL" id="SNR51627.1"/>
    </source>
</evidence>
<gene>
    <name evidence="2" type="ORF">SAMN06265360_10878</name>
</gene>
<sequence length="113" mass="11787">MKRLFWFGLGFSAGFVVCRKANETARQATPAGLASNVGEAVRELAAAVGAFGADVRAGMSERELELGELFDTHSGRASRAAGVVAGSSGRHTDRDSGRAAAAGQYRRARSAED</sequence>
<evidence type="ECO:0000313" key="3">
    <source>
        <dbReference type="Proteomes" id="UP000198348"/>
    </source>
</evidence>
<protein>
    <recommendedName>
        <fullName evidence="4">Secreted protein</fullName>
    </recommendedName>
</protein>
<accession>A0A238WYJ0</accession>
<name>A0A238WYJ0_9PSEU</name>
<dbReference type="Proteomes" id="UP000198348">
    <property type="component" value="Unassembled WGS sequence"/>
</dbReference>
<organism evidence="2 3">
    <name type="scientific">Haloechinothrix alba</name>
    <dbReference type="NCBI Taxonomy" id="664784"/>
    <lineage>
        <taxon>Bacteria</taxon>
        <taxon>Bacillati</taxon>
        <taxon>Actinomycetota</taxon>
        <taxon>Actinomycetes</taxon>
        <taxon>Pseudonocardiales</taxon>
        <taxon>Pseudonocardiaceae</taxon>
        <taxon>Haloechinothrix</taxon>
    </lineage>
</organism>
<feature type="region of interest" description="Disordered" evidence="1">
    <location>
        <begin position="78"/>
        <end position="113"/>
    </location>
</feature>
<reference evidence="2 3" key="1">
    <citation type="submission" date="2017-06" db="EMBL/GenBank/DDBJ databases">
        <authorList>
            <person name="Kim H.J."/>
            <person name="Triplett B.A."/>
        </authorList>
    </citation>
    <scope>NUCLEOTIDE SEQUENCE [LARGE SCALE GENOMIC DNA]</scope>
    <source>
        <strain evidence="2 3">DSM 45207</strain>
    </source>
</reference>
<proteinExistence type="predicted"/>
<dbReference type="RefSeq" id="WP_089301139.1">
    <property type="nucleotide sequence ID" value="NZ_FZNW01000008.1"/>
</dbReference>
<feature type="compositionally biased region" description="Low complexity" evidence="1">
    <location>
        <begin position="78"/>
        <end position="89"/>
    </location>
</feature>